<sequence>MRSATRSSIMDSRDYDMVRIQTLLFFFEHLMSKGESRTLHDLSCQFGTKGFTKEMRQIAGGSQAGLKKFLLQHPSLFTVNDDTVFITSYMNSAKTSPEASVLGIRRDYAKEAVAYFSDKLKQYGAGTEVPIRSLLGHRSQAPPEVRHVSGQHIREFKDFLSKYEDSFEVTEETVMLKNHDGKVSQLTLPEDIKIDPNVTKEILSVLKQSLESRGPLIVDQLFAALEAVLSRNLWAAFFKGASDLSTFLKMHSDIFHVQSHLVALVKPSEEKIKLNLKPKSSSLMPPASKQVLPTSQQSVKQRVNSVLLKTLSENAGKYRPQISPNAIVCDSDDPSVMKLLHSLRLIANVKECKALLEDLTSRPKRIYGVDSEGVNLGPNGPMTLLMISSMEGEVFAFDVMVCRDLVTEGGLQQFLEDESIIKVMHDCRNDSAAFSSQFGIRLRNVFDTQSAHAVLHHKQTGRPVYKVKSLGLSTLCQLYNAPGNPKKDQMKSIYKKDQRYWARRPLTDDMLAYAAFDVIPLVPFIYEKMTSLLSCDYIPLLEELCEEQIEHFIRRDDVRLKKKSRKAEVEIQELKGKIAAVPTGKTLVLSNREIRLLRYMDLTDEEKEKLEGSQKVLKKLERLQNKGENCNEAASDLCDQFNQGVDSHHNSSNFNGVLGTPYNGPDAEYPSLDSAFTNSTTSPESSLTSSIGGVVSPQDGELPCLTTSMQMVDKLLANGKMDQMEQIEAIWTAATATSCESSNVGKICDVQTQTEAYVSPSMLWSKASTTNSVHVKVERACQTLSTGEIVITKVHFPGKVDLQSLDNGDADSPVLADAL</sequence>
<name>A0A7R9C0N5_9CRUS</name>
<feature type="domain" description="3'-5' exonuclease" evidence="2">
    <location>
        <begin position="343"/>
        <end position="534"/>
    </location>
</feature>
<dbReference type="OrthoDB" id="26838at2759"/>
<feature type="coiled-coil region" evidence="1">
    <location>
        <begin position="603"/>
        <end position="640"/>
    </location>
</feature>
<dbReference type="AlphaFoldDB" id="A0A7R9C0N5"/>
<evidence type="ECO:0000259" key="2">
    <source>
        <dbReference type="SMART" id="SM00474"/>
    </source>
</evidence>
<keyword evidence="4" id="KW-1185">Reference proteome</keyword>
<dbReference type="GO" id="GO:0008408">
    <property type="term" value="F:3'-5' exonuclease activity"/>
    <property type="evidence" value="ECO:0007669"/>
    <property type="project" value="InterPro"/>
</dbReference>
<dbReference type="InterPro" id="IPR002562">
    <property type="entry name" value="3'-5'_exonuclease_dom"/>
</dbReference>
<accession>A0A7R9C0N5</accession>
<organism evidence="3">
    <name type="scientific">Notodromas monacha</name>
    <dbReference type="NCBI Taxonomy" id="399045"/>
    <lineage>
        <taxon>Eukaryota</taxon>
        <taxon>Metazoa</taxon>
        <taxon>Ecdysozoa</taxon>
        <taxon>Arthropoda</taxon>
        <taxon>Crustacea</taxon>
        <taxon>Oligostraca</taxon>
        <taxon>Ostracoda</taxon>
        <taxon>Podocopa</taxon>
        <taxon>Podocopida</taxon>
        <taxon>Cypridocopina</taxon>
        <taxon>Cypridoidea</taxon>
        <taxon>Cyprididae</taxon>
        <taxon>Notodromas</taxon>
    </lineage>
</organism>
<dbReference type="PANTHER" id="PTHR46814:SF1">
    <property type="entry name" value="EGALITARIAN, ISOFORM B"/>
    <property type="match status" value="1"/>
</dbReference>
<proteinExistence type="predicted"/>
<reference evidence="3" key="1">
    <citation type="submission" date="2020-11" db="EMBL/GenBank/DDBJ databases">
        <authorList>
            <person name="Tran Van P."/>
        </authorList>
    </citation>
    <scope>NUCLEOTIDE SEQUENCE</scope>
</reference>
<keyword evidence="1" id="KW-0175">Coiled coil</keyword>
<dbReference type="InterPro" id="IPR012337">
    <property type="entry name" value="RNaseH-like_sf"/>
</dbReference>
<dbReference type="EMBL" id="OA889205">
    <property type="protein sequence ID" value="CAD7284163.1"/>
    <property type="molecule type" value="Genomic_DNA"/>
</dbReference>
<evidence type="ECO:0000313" key="3">
    <source>
        <dbReference type="EMBL" id="CAD7284163.1"/>
    </source>
</evidence>
<gene>
    <name evidence="3" type="ORF">NMOB1V02_LOCUS11770</name>
</gene>
<dbReference type="InterPro" id="IPR056589">
    <property type="entry name" value="WH_Egal-1"/>
</dbReference>
<dbReference type="GO" id="GO:0003676">
    <property type="term" value="F:nucleic acid binding"/>
    <property type="evidence" value="ECO:0007669"/>
    <property type="project" value="InterPro"/>
</dbReference>
<dbReference type="InterPro" id="IPR036397">
    <property type="entry name" value="RNaseH_sf"/>
</dbReference>
<evidence type="ECO:0000256" key="1">
    <source>
        <dbReference type="SAM" id="Coils"/>
    </source>
</evidence>
<dbReference type="EMBL" id="CAJPEX010007168">
    <property type="protein sequence ID" value="CAG0924315.1"/>
    <property type="molecule type" value="Genomic_DNA"/>
</dbReference>
<dbReference type="GO" id="GO:0006139">
    <property type="term" value="P:nucleobase-containing compound metabolic process"/>
    <property type="evidence" value="ECO:0007669"/>
    <property type="project" value="InterPro"/>
</dbReference>
<dbReference type="Gene3D" id="3.30.420.10">
    <property type="entry name" value="Ribonuclease H-like superfamily/Ribonuclease H"/>
    <property type="match status" value="1"/>
</dbReference>
<evidence type="ECO:0000313" key="4">
    <source>
        <dbReference type="Proteomes" id="UP000678499"/>
    </source>
</evidence>
<dbReference type="PANTHER" id="PTHR46814">
    <property type="entry name" value="EGALITARIAN, ISOFORM B"/>
    <property type="match status" value="1"/>
</dbReference>
<dbReference type="SUPFAM" id="SSF53098">
    <property type="entry name" value="Ribonuclease H-like"/>
    <property type="match status" value="1"/>
</dbReference>
<protein>
    <recommendedName>
        <fullName evidence="2">3'-5' exonuclease domain-containing protein</fullName>
    </recommendedName>
</protein>
<dbReference type="Pfam" id="PF01612">
    <property type="entry name" value="DNA_pol_A_exo1"/>
    <property type="match status" value="1"/>
</dbReference>
<dbReference type="Proteomes" id="UP000678499">
    <property type="component" value="Unassembled WGS sequence"/>
</dbReference>
<dbReference type="SMART" id="SM00474">
    <property type="entry name" value="35EXOc"/>
    <property type="match status" value="1"/>
</dbReference>
<dbReference type="Pfam" id="PF23713">
    <property type="entry name" value="WHD_Egal"/>
    <property type="match status" value="3"/>
</dbReference>